<keyword evidence="4" id="KW-0472">Membrane</keyword>
<protein>
    <submittedName>
        <fullName evidence="6">MarR family transcriptional regulator</fullName>
    </submittedName>
</protein>
<evidence type="ECO:0000313" key="6">
    <source>
        <dbReference type="EMBL" id="MBM6744701.1"/>
    </source>
</evidence>
<dbReference type="EMBL" id="JACJKH010000017">
    <property type="protein sequence ID" value="MBM6744701.1"/>
    <property type="molecule type" value="Genomic_DNA"/>
</dbReference>
<feature type="transmembrane region" description="Helical" evidence="4">
    <location>
        <begin position="20"/>
        <end position="42"/>
    </location>
</feature>
<keyword evidence="4" id="KW-1133">Transmembrane helix</keyword>
<gene>
    <name evidence="6" type="ORF">H6A32_10355</name>
</gene>
<organism evidence="6 7">
    <name type="scientific">Drancourtella massiliensis</name>
    <dbReference type="NCBI Taxonomy" id="1632013"/>
    <lineage>
        <taxon>Bacteria</taxon>
        <taxon>Bacillati</taxon>
        <taxon>Bacillota</taxon>
        <taxon>Clostridia</taxon>
        <taxon>Eubacteriales</taxon>
        <taxon>Oscillospiraceae</taxon>
        <taxon>Drancourtella</taxon>
    </lineage>
</organism>
<reference evidence="6 7" key="1">
    <citation type="journal article" date="2021" name="Sci. Rep.">
        <title>The distribution of antibiotic resistance genes in chicken gut microbiota commensals.</title>
        <authorList>
            <person name="Juricova H."/>
            <person name="Matiasovicova J."/>
            <person name="Kubasova T."/>
            <person name="Cejkova D."/>
            <person name="Rychlik I."/>
        </authorList>
    </citation>
    <scope>NUCLEOTIDE SEQUENCE [LARGE SCALE GENOMIC DNA]</scope>
    <source>
        <strain evidence="6 7">An770</strain>
    </source>
</reference>
<keyword evidence="1" id="KW-0805">Transcription regulation</keyword>
<dbReference type="SUPFAM" id="SSF46785">
    <property type="entry name" value="Winged helix' DNA-binding domain"/>
    <property type="match status" value="1"/>
</dbReference>
<dbReference type="Pfam" id="PF12802">
    <property type="entry name" value="MarR_2"/>
    <property type="match status" value="1"/>
</dbReference>
<evidence type="ECO:0000256" key="2">
    <source>
        <dbReference type="ARBA" id="ARBA00023125"/>
    </source>
</evidence>
<dbReference type="InterPro" id="IPR000835">
    <property type="entry name" value="HTH_MarR-typ"/>
</dbReference>
<evidence type="ECO:0000259" key="5">
    <source>
        <dbReference type="PROSITE" id="PS50995"/>
    </source>
</evidence>
<dbReference type="PANTHER" id="PTHR42756:SF1">
    <property type="entry name" value="TRANSCRIPTIONAL REPRESSOR OF EMRAB OPERON"/>
    <property type="match status" value="1"/>
</dbReference>
<dbReference type="Proteomes" id="UP000775686">
    <property type="component" value="Unassembled WGS sequence"/>
</dbReference>
<dbReference type="SMART" id="SM00347">
    <property type="entry name" value="HTH_MARR"/>
    <property type="match status" value="1"/>
</dbReference>
<keyword evidence="7" id="KW-1185">Reference proteome</keyword>
<accession>A0ABS2EIF3</accession>
<dbReference type="PANTHER" id="PTHR42756">
    <property type="entry name" value="TRANSCRIPTIONAL REGULATOR, MARR"/>
    <property type="match status" value="1"/>
</dbReference>
<dbReference type="PRINTS" id="PR00598">
    <property type="entry name" value="HTHMARR"/>
</dbReference>
<dbReference type="InterPro" id="IPR036390">
    <property type="entry name" value="WH_DNA-bd_sf"/>
</dbReference>
<dbReference type="InterPro" id="IPR036388">
    <property type="entry name" value="WH-like_DNA-bd_sf"/>
</dbReference>
<evidence type="ECO:0000313" key="7">
    <source>
        <dbReference type="Proteomes" id="UP000775686"/>
    </source>
</evidence>
<keyword evidence="2" id="KW-0238">DNA-binding</keyword>
<evidence type="ECO:0000256" key="3">
    <source>
        <dbReference type="ARBA" id="ARBA00023163"/>
    </source>
</evidence>
<dbReference type="PROSITE" id="PS50995">
    <property type="entry name" value="HTH_MARR_2"/>
    <property type="match status" value="1"/>
</dbReference>
<dbReference type="Gene3D" id="1.10.10.10">
    <property type="entry name" value="Winged helix-like DNA-binding domain superfamily/Winged helix DNA-binding domain"/>
    <property type="match status" value="1"/>
</dbReference>
<proteinExistence type="predicted"/>
<keyword evidence="4" id="KW-0812">Transmembrane</keyword>
<comment type="caution">
    <text evidence="6">The sequence shown here is derived from an EMBL/GenBank/DDBJ whole genome shotgun (WGS) entry which is preliminary data.</text>
</comment>
<feature type="domain" description="HTH marR-type" evidence="5">
    <location>
        <begin position="3"/>
        <end position="138"/>
    </location>
</feature>
<dbReference type="RefSeq" id="WP_087253192.1">
    <property type="nucleotide sequence ID" value="NZ_JACJKH010000017.1"/>
</dbReference>
<name>A0ABS2EIF3_9FIRM</name>
<evidence type="ECO:0000256" key="1">
    <source>
        <dbReference type="ARBA" id="ARBA00023015"/>
    </source>
</evidence>
<keyword evidence="3" id="KW-0804">Transcription</keyword>
<sequence>MNEKSIMEKYDKLNRKMQRYFSSFFTGTAVTSIQALVLQYLIVETKKRDVFPKDLEEFLEIKPSSVTSLISNLERNGYLRRESLAKDGRYKKLVLTEKTMEMEEEIEKCIDSYMKNMFLGISEDDLKVFEKVILQMTENTGR</sequence>
<evidence type="ECO:0000256" key="4">
    <source>
        <dbReference type="SAM" id="Phobius"/>
    </source>
</evidence>